<dbReference type="Proteomes" id="UP000184488">
    <property type="component" value="Unassembled WGS sequence"/>
</dbReference>
<name>A0A1M6EQP5_9FLAO</name>
<dbReference type="InterPro" id="IPR045861">
    <property type="entry name" value="CorA_cytoplasmic_dom"/>
</dbReference>
<comment type="caution">
    <text evidence="12">Lacks conserved residue(s) required for the propagation of feature annotation.</text>
</comment>
<gene>
    <name evidence="12" type="primary">corA</name>
    <name evidence="13" type="ORF">SAMN05444363_1906</name>
</gene>
<keyword evidence="7 12" id="KW-1133">Transmembrane helix</keyword>
<keyword evidence="9 12" id="KW-0472">Membrane</keyword>
<evidence type="ECO:0000256" key="5">
    <source>
        <dbReference type="ARBA" id="ARBA00022692"/>
    </source>
</evidence>
<dbReference type="InterPro" id="IPR004488">
    <property type="entry name" value="Mg/Co-transport_prot_CorA"/>
</dbReference>
<dbReference type="Gene3D" id="3.30.460.20">
    <property type="entry name" value="CorA soluble domain-like"/>
    <property type="match status" value="1"/>
</dbReference>
<dbReference type="NCBIfam" id="TIGR00383">
    <property type="entry name" value="corA"/>
    <property type="match status" value="1"/>
</dbReference>
<organism evidence="13 14">
    <name type="scientific">Flavobacterium terrae</name>
    <dbReference type="NCBI Taxonomy" id="415425"/>
    <lineage>
        <taxon>Bacteria</taxon>
        <taxon>Pseudomonadati</taxon>
        <taxon>Bacteroidota</taxon>
        <taxon>Flavobacteriia</taxon>
        <taxon>Flavobacteriales</taxon>
        <taxon>Flavobacteriaceae</taxon>
        <taxon>Flavobacterium</taxon>
    </lineage>
</organism>
<feature type="transmembrane region" description="Helical" evidence="12">
    <location>
        <begin position="393"/>
        <end position="412"/>
    </location>
</feature>
<dbReference type="Gene3D" id="1.20.58.340">
    <property type="entry name" value="Magnesium transport protein CorA, transmembrane region"/>
    <property type="match status" value="2"/>
</dbReference>
<evidence type="ECO:0000313" key="13">
    <source>
        <dbReference type="EMBL" id="SHI87794.1"/>
    </source>
</evidence>
<accession>A0A1M6EQP5</accession>
<dbReference type="STRING" id="415425.SAMN05444363_1906"/>
<comment type="similarity">
    <text evidence="2 12">Belongs to the CorA metal ion transporter (MIT) (TC 1.A.35) family.</text>
</comment>
<comment type="catalytic activity">
    <reaction evidence="10">
        <text>Mg(2+)(in) = Mg(2+)(out)</text>
        <dbReference type="Rhea" id="RHEA:29827"/>
        <dbReference type="ChEBI" id="CHEBI:18420"/>
    </reaction>
</comment>
<comment type="subcellular location">
    <subcellularLocation>
        <location evidence="1">Cell membrane</location>
        <topology evidence="1">Multi-pass membrane protein</topology>
    </subcellularLocation>
    <subcellularLocation>
        <location evidence="12">Membrane</location>
        <topology evidence="12">Multi-pass membrane protein</topology>
    </subcellularLocation>
</comment>
<keyword evidence="4 12" id="KW-1003">Cell membrane</keyword>
<evidence type="ECO:0000256" key="10">
    <source>
        <dbReference type="ARBA" id="ARBA00034269"/>
    </source>
</evidence>
<evidence type="ECO:0000256" key="7">
    <source>
        <dbReference type="ARBA" id="ARBA00022989"/>
    </source>
</evidence>
<keyword evidence="8 12" id="KW-0406">Ion transport</keyword>
<evidence type="ECO:0000256" key="11">
    <source>
        <dbReference type="ARBA" id="ARBA00045497"/>
    </source>
</evidence>
<evidence type="ECO:0000256" key="4">
    <source>
        <dbReference type="ARBA" id="ARBA00022475"/>
    </source>
</evidence>
<comment type="function">
    <text evidence="11">Mediates influx of magnesium ions. Alternates between open and closed states. Activated by low cytoplasmic Mg(2+) levels. Inactive when cytoplasmic Mg(2+) levels are high.</text>
</comment>
<evidence type="ECO:0000256" key="12">
    <source>
        <dbReference type="RuleBase" id="RU362010"/>
    </source>
</evidence>
<evidence type="ECO:0000256" key="6">
    <source>
        <dbReference type="ARBA" id="ARBA00022842"/>
    </source>
</evidence>
<dbReference type="SUPFAM" id="SSF143865">
    <property type="entry name" value="CorA soluble domain-like"/>
    <property type="match status" value="1"/>
</dbReference>
<dbReference type="GO" id="GO:0015087">
    <property type="term" value="F:cobalt ion transmembrane transporter activity"/>
    <property type="evidence" value="ECO:0007669"/>
    <property type="project" value="UniProtKB-UniRule"/>
</dbReference>
<evidence type="ECO:0000256" key="1">
    <source>
        <dbReference type="ARBA" id="ARBA00004651"/>
    </source>
</evidence>
<dbReference type="PANTHER" id="PTHR46494:SF1">
    <property type="entry name" value="CORA FAMILY METAL ION TRANSPORTER (EUROFUNG)"/>
    <property type="match status" value="1"/>
</dbReference>
<keyword evidence="14" id="KW-1185">Reference proteome</keyword>
<feature type="transmembrane region" description="Helical" evidence="12">
    <location>
        <begin position="46"/>
        <end position="63"/>
    </location>
</feature>
<dbReference type="SUPFAM" id="SSF144083">
    <property type="entry name" value="Magnesium transport protein CorA, transmembrane region"/>
    <property type="match status" value="1"/>
</dbReference>
<dbReference type="CDD" id="cd12828">
    <property type="entry name" value="TmCorA-like_1"/>
    <property type="match status" value="1"/>
</dbReference>
<proteinExistence type="inferred from homology"/>
<keyword evidence="3 12" id="KW-0813">Transport</keyword>
<dbReference type="AlphaFoldDB" id="A0A1M6EQP5"/>
<dbReference type="Pfam" id="PF01544">
    <property type="entry name" value="CorA"/>
    <property type="match status" value="1"/>
</dbReference>
<reference evidence="14" key="1">
    <citation type="submission" date="2016-11" db="EMBL/GenBank/DDBJ databases">
        <authorList>
            <person name="Varghese N."/>
            <person name="Submissions S."/>
        </authorList>
    </citation>
    <scope>NUCLEOTIDE SEQUENCE [LARGE SCALE GENOMIC DNA]</scope>
    <source>
        <strain evidence="14">DSM 18829</strain>
    </source>
</reference>
<dbReference type="GO" id="GO:0000287">
    <property type="term" value="F:magnesium ion binding"/>
    <property type="evidence" value="ECO:0007669"/>
    <property type="project" value="TreeGrafter"/>
</dbReference>
<feature type="transmembrane region" description="Helical" evidence="12">
    <location>
        <begin position="361"/>
        <end position="381"/>
    </location>
</feature>
<dbReference type="GO" id="GO:0005886">
    <property type="term" value="C:plasma membrane"/>
    <property type="evidence" value="ECO:0007669"/>
    <property type="project" value="UniProtKB-SubCell"/>
</dbReference>
<protein>
    <recommendedName>
        <fullName evidence="12">Magnesium transport protein CorA</fullName>
    </recommendedName>
</protein>
<dbReference type="PANTHER" id="PTHR46494">
    <property type="entry name" value="CORA FAMILY METAL ION TRANSPORTER (EUROFUNG)"/>
    <property type="match status" value="1"/>
</dbReference>
<dbReference type="FunFam" id="1.20.58.340:FF:000004">
    <property type="entry name" value="Magnesium transport protein CorA"/>
    <property type="match status" value="1"/>
</dbReference>
<evidence type="ECO:0000256" key="9">
    <source>
        <dbReference type="ARBA" id="ARBA00023136"/>
    </source>
</evidence>
<dbReference type="InterPro" id="IPR002523">
    <property type="entry name" value="MgTranspt_CorA/ZnTranspt_ZntB"/>
</dbReference>
<evidence type="ECO:0000256" key="8">
    <source>
        <dbReference type="ARBA" id="ARBA00023065"/>
    </source>
</evidence>
<sequence>MALFDKMLLQKLILKFSRFCSTFIKNEIEVSYINSRKAVWILFKELFLFYRSFVILLLKAIAVRKIKYKKGRKIQPIFLEYTGHYKNVETEIQLFVYNNDELTECENLKCHDILSSIDFEKINWLNIHGLNDMKVIQEIGDFFKIDNFMLGDILNTTKRTKVEEYHDTLFFNIKSLLPNNESFQLNVEQISFLLKDGVLVSFQEKRSDFFTHIRERIRTHSGIVRTKKADYLLYILLDAVMENFYITIENEENKVDELLNLSKIDVNPRTIEKIERHKDNYSFLKRAIIPLRDSLHTIISIKDDNVFNAIESQNYSFFSRLYQKSLELLEQIEDDMATLDSATHFFFSAQSHKMNEIMKTLTIVSAIFIPLTFIAGVYGMNFENMPELKSENGYFITIAIMFIITIGMIIYFKLRKWF</sequence>
<dbReference type="GO" id="GO:0015095">
    <property type="term" value="F:magnesium ion transmembrane transporter activity"/>
    <property type="evidence" value="ECO:0007669"/>
    <property type="project" value="UniProtKB-UniRule"/>
</dbReference>
<evidence type="ECO:0000256" key="3">
    <source>
        <dbReference type="ARBA" id="ARBA00022448"/>
    </source>
</evidence>
<evidence type="ECO:0000313" key="14">
    <source>
        <dbReference type="Proteomes" id="UP000184488"/>
    </source>
</evidence>
<dbReference type="GO" id="GO:0050897">
    <property type="term" value="F:cobalt ion binding"/>
    <property type="evidence" value="ECO:0007669"/>
    <property type="project" value="TreeGrafter"/>
</dbReference>
<keyword evidence="5 12" id="KW-0812">Transmembrane</keyword>
<keyword evidence="6 12" id="KW-0460">Magnesium</keyword>
<evidence type="ECO:0000256" key="2">
    <source>
        <dbReference type="ARBA" id="ARBA00009765"/>
    </source>
</evidence>
<dbReference type="EMBL" id="FQZI01000003">
    <property type="protein sequence ID" value="SHI87794.1"/>
    <property type="molecule type" value="Genomic_DNA"/>
</dbReference>
<dbReference type="InterPro" id="IPR045863">
    <property type="entry name" value="CorA_TM1_TM2"/>
</dbReference>